<dbReference type="PANTHER" id="PTHR30614">
    <property type="entry name" value="MEMBRANE COMPONENT OF AMINO ACID ABC TRANSPORTER"/>
    <property type="match status" value="1"/>
</dbReference>
<dbReference type="CDD" id="cd06261">
    <property type="entry name" value="TM_PBP2"/>
    <property type="match status" value="1"/>
</dbReference>
<dbReference type="SUPFAM" id="SSF161098">
    <property type="entry name" value="MetI-like"/>
    <property type="match status" value="1"/>
</dbReference>
<dbReference type="Proteomes" id="UP000239434">
    <property type="component" value="Unassembled WGS sequence"/>
</dbReference>
<dbReference type="Gene3D" id="1.10.3720.10">
    <property type="entry name" value="MetI-like"/>
    <property type="match status" value="1"/>
</dbReference>
<comment type="caution">
    <text evidence="10">The sequence shown here is derived from an EMBL/GenBank/DDBJ whole genome shotgun (WGS) entry which is preliminary data.</text>
</comment>
<dbReference type="InterPro" id="IPR010065">
    <property type="entry name" value="AA_ABC_transptr_permease_3TM"/>
</dbReference>
<reference evidence="10 11" key="1">
    <citation type="submission" date="2018-02" db="EMBL/GenBank/DDBJ databases">
        <title>The draft genome of Phyllobacterium sp. 1N-3.</title>
        <authorList>
            <person name="Liu L."/>
            <person name="Li L."/>
            <person name="Zhang X."/>
            <person name="Wang T."/>
            <person name="Liang L."/>
        </authorList>
    </citation>
    <scope>NUCLEOTIDE SEQUENCE [LARGE SCALE GENOMIC DNA]</scope>
    <source>
        <strain evidence="10 11">1N-3</strain>
    </source>
</reference>
<dbReference type="GO" id="GO:0043190">
    <property type="term" value="C:ATP-binding cassette (ABC) transporter complex"/>
    <property type="evidence" value="ECO:0007669"/>
    <property type="project" value="InterPro"/>
</dbReference>
<feature type="transmembrane region" description="Helical" evidence="8">
    <location>
        <begin position="328"/>
        <end position="347"/>
    </location>
</feature>
<keyword evidence="7 8" id="KW-0472">Membrane</keyword>
<evidence type="ECO:0000256" key="6">
    <source>
        <dbReference type="ARBA" id="ARBA00022989"/>
    </source>
</evidence>
<evidence type="ECO:0000313" key="11">
    <source>
        <dbReference type="Proteomes" id="UP000239434"/>
    </source>
</evidence>
<evidence type="ECO:0000256" key="1">
    <source>
        <dbReference type="ARBA" id="ARBA00004429"/>
    </source>
</evidence>
<feature type="transmembrane region" description="Helical" evidence="8">
    <location>
        <begin position="195"/>
        <end position="216"/>
    </location>
</feature>
<feature type="domain" description="ABC transmembrane type-1" evidence="9">
    <location>
        <begin position="152"/>
        <end position="347"/>
    </location>
</feature>
<dbReference type="InterPro" id="IPR035906">
    <property type="entry name" value="MetI-like_sf"/>
</dbReference>
<comment type="similarity">
    <text evidence="2">Belongs to the binding-protein-dependent transport system permease family. HisMQ subfamily.</text>
</comment>
<keyword evidence="4" id="KW-1003">Cell membrane</keyword>
<evidence type="ECO:0000256" key="7">
    <source>
        <dbReference type="ARBA" id="ARBA00023136"/>
    </source>
</evidence>
<keyword evidence="5 8" id="KW-0812">Transmembrane</keyword>
<keyword evidence="3 8" id="KW-0813">Transport</keyword>
<accession>A0A2S9IJS7</accession>
<proteinExistence type="inferred from homology"/>
<dbReference type="AlphaFoldDB" id="A0A2S9IJS7"/>
<evidence type="ECO:0000256" key="4">
    <source>
        <dbReference type="ARBA" id="ARBA00022475"/>
    </source>
</evidence>
<gene>
    <name evidence="10" type="ORF">C5748_25135</name>
</gene>
<evidence type="ECO:0000256" key="2">
    <source>
        <dbReference type="ARBA" id="ARBA00010072"/>
    </source>
</evidence>
<evidence type="ECO:0000313" key="10">
    <source>
        <dbReference type="EMBL" id="PRD40769.1"/>
    </source>
</evidence>
<evidence type="ECO:0000256" key="5">
    <source>
        <dbReference type="ARBA" id="ARBA00022692"/>
    </source>
</evidence>
<feature type="transmembrane region" description="Helical" evidence="8">
    <location>
        <begin position="154"/>
        <end position="175"/>
    </location>
</feature>
<dbReference type="InterPro" id="IPR000515">
    <property type="entry name" value="MetI-like"/>
</dbReference>
<keyword evidence="11" id="KW-1185">Reference proteome</keyword>
<dbReference type="GO" id="GO:0022857">
    <property type="term" value="F:transmembrane transporter activity"/>
    <property type="evidence" value="ECO:0007669"/>
    <property type="project" value="InterPro"/>
</dbReference>
<dbReference type="EMBL" id="PVBR01000031">
    <property type="protein sequence ID" value="PRD40769.1"/>
    <property type="molecule type" value="Genomic_DNA"/>
</dbReference>
<comment type="subcellular location">
    <subcellularLocation>
        <location evidence="1">Cell inner membrane</location>
        <topology evidence="1">Multi-pass membrane protein</topology>
    </subcellularLocation>
    <subcellularLocation>
        <location evidence="8">Cell membrane</location>
        <topology evidence="8">Multi-pass membrane protein</topology>
    </subcellularLocation>
</comment>
<dbReference type="RefSeq" id="WP_105745472.1">
    <property type="nucleotide sequence ID" value="NZ_PVBR01000031.1"/>
</dbReference>
<protein>
    <submittedName>
        <fullName evidence="10">Amino acid ABC transporter permease</fullName>
    </submittedName>
</protein>
<dbReference type="NCBIfam" id="TIGR01726">
    <property type="entry name" value="HEQRo_perm_3TM"/>
    <property type="match status" value="1"/>
</dbReference>
<evidence type="ECO:0000259" key="9">
    <source>
        <dbReference type="PROSITE" id="PS50928"/>
    </source>
</evidence>
<dbReference type="GO" id="GO:0006865">
    <property type="term" value="P:amino acid transport"/>
    <property type="evidence" value="ECO:0007669"/>
    <property type="project" value="TreeGrafter"/>
</dbReference>
<keyword evidence="6 8" id="KW-1133">Transmembrane helix</keyword>
<feature type="transmembrane region" description="Helical" evidence="8">
    <location>
        <begin position="222"/>
        <end position="241"/>
    </location>
</feature>
<dbReference type="InterPro" id="IPR043429">
    <property type="entry name" value="ArtM/GltK/GlnP/TcyL/YhdX-like"/>
</dbReference>
<sequence>MPVALISRTRRFLTDAFGTPLAALWTLMALAIGVPMAWMALNWLLIGAVWPWQPVEICGRKTGICWPFIVEKLQFILFGTYPHDQIWRPATASAMLCALTVQTGLQMTGRGLRLSVRQAVLIWVVALIVTFVLMAGGVGGLPPVDSVRWNGLPVLLILSVVAIALAFPLGVLLALAREQTGYRVLSRFATSYIEIARGVPMLTFLFVGVFVLPMMLPPGTRISPVGATLVALILFHAAYFAEDVRGGLRALPTGQAEAARALGLAYPALMIRVLLPQAIRSALPSIVNSTIGAYKDTSLVVVLGIHDLTATARMASSDPGWREYTLEAYFIVGLWFFVSCAFLSATGRALPRHRSGRVAA</sequence>
<feature type="transmembrane region" description="Helical" evidence="8">
    <location>
        <begin position="21"/>
        <end position="46"/>
    </location>
</feature>
<name>A0A2S9IJS7_9HYPH</name>
<organism evidence="10 11">
    <name type="scientific">Phyllobacterium phragmitis</name>
    <dbReference type="NCBI Taxonomy" id="2670329"/>
    <lineage>
        <taxon>Bacteria</taxon>
        <taxon>Pseudomonadati</taxon>
        <taxon>Pseudomonadota</taxon>
        <taxon>Alphaproteobacteria</taxon>
        <taxon>Hyphomicrobiales</taxon>
        <taxon>Phyllobacteriaceae</taxon>
        <taxon>Phyllobacterium</taxon>
    </lineage>
</organism>
<dbReference type="Pfam" id="PF00528">
    <property type="entry name" value="BPD_transp_1"/>
    <property type="match status" value="1"/>
</dbReference>
<dbReference type="PANTHER" id="PTHR30614:SF41">
    <property type="entry name" value="INNER MEMBRANE AMINO-ACID ABC TRANSPORTER PERMEASE PROTEIN YHDY"/>
    <property type="match status" value="1"/>
</dbReference>
<feature type="transmembrane region" description="Helical" evidence="8">
    <location>
        <begin position="120"/>
        <end position="142"/>
    </location>
</feature>
<evidence type="ECO:0000256" key="8">
    <source>
        <dbReference type="RuleBase" id="RU363032"/>
    </source>
</evidence>
<feature type="transmembrane region" description="Helical" evidence="8">
    <location>
        <begin position="86"/>
        <end position="108"/>
    </location>
</feature>
<evidence type="ECO:0000256" key="3">
    <source>
        <dbReference type="ARBA" id="ARBA00022448"/>
    </source>
</evidence>
<dbReference type="PROSITE" id="PS50928">
    <property type="entry name" value="ABC_TM1"/>
    <property type="match status" value="1"/>
</dbReference>